<evidence type="ECO:0000256" key="4">
    <source>
        <dbReference type="ARBA" id="ARBA00023134"/>
    </source>
</evidence>
<protein>
    <submittedName>
        <fullName evidence="5">Uncharacterized protein</fullName>
    </submittedName>
</protein>
<organism evidence="5 6">
    <name type="scientific">Flectobacillus roseus</name>
    <dbReference type="NCBI Taxonomy" id="502259"/>
    <lineage>
        <taxon>Bacteria</taxon>
        <taxon>Pseudomonadati</taxon>
        <taxon>Bacteroidota</taxon>
        <taxon>Cytophagia</taxon>
        <taxon>Cytophagales</taxon>
        <taxon>Flectobacillaceae</taxon>
        <taxon>Flectobacillus</taxon>
    </lineage>
</organism>
<dbReference type="InterPro" id="IPR008280">
    <property type="entry name" value="Tub_FtsZ_C"/>
</dbReference>
<proteinExistence type="inferred from homology"/>
<evidence type="ECO:0000256" key="3">
    <source>
        <dbReference type="ARBA" id="ARBA00022741"/>
    </source>
</evidence>
<dbReference type="PANTHER" id="PTHR36527:SF3">
    <property type="entry name" value="OS01G0282866 PROTEIN"/>
    <property type="match status" value="1"/>
</dbReference>
<evidence type="ECO:0000256" key="1">
    <source>
        <dbReference type="ARBA" id="ARBA00009636"/>
    </source>
</evidence>
<dbReference type="PANTHER" id="PTHR36527">
    <property type="entry name" value="OS01G0282866 PROTEIN"/>
    <property type="match status" value="1"/>
</dbReference>
<keyword evidence="3" id="KW-0547">Nucleotide-binding</keyword>
<keyword evidence="2" id="KW-0493">Microtubule</keyword>
<evidence type="ECO:0000313" key="6">
    <source>
        <dbReference type="Proteomes" id="UP001236507"/>
    </source>
</evidence>
<keyword evidence="6" id="KW-1185">Reference proteome</keyword>
<name>A0ABT6Y7V5_9BACT</name>
<gene>
    <name evidence="5" type="ORF">QM524_08935</name>
</gene>
<evidence type="ECO:0000256" key="2">
    <source>
        <dbReference type="ARBA" id="ARBA00022701"/>
    </source>
</evidence>
<reference evidence="5 6" key="1">
    <citation type="submission" date="2023-05" db="EMBL/GenBank/DDBJ databases">
        <title>Novel species of genus Flectobacillus isolated from stream in China.</title>
        <authorList>
            <person name="Lu H."/>
        </authorList>
    </citation>
    <scope>NUCLEOTIDE SEQUENCE [LARGE SCALE GENOMIC DNA]</scope>
    <source>
        <strain evidence="5 6">KCTC 42575</strain>
    </source>
</reference>
<evidence type="ECO:0000313" key="5">
    <source>
        <dbReference type="EMBL" id="MDI9859331.1"/>
    </source>
</evidence>
<comment type="caution">
    <text evidence="5">The sequence shown here is derived from an EMBL/GenBank/DDBJ whole genome shotgun (WGS) entry which is preliminary data.</text>
</comment>
<dbReference type="Gene3D" id="1.10.287.600">
    <property type="entry name" value="Helix hairpin bin"/>
    <property type="match status" value="1"/>
</dbReference>
<dbReference type="InterPro" id="IPR023123">
    <property type="entry name" value="Tubulin_C"/>
</dbReference>
<dbReference type="Proteomes" id="UP001236507">
    <property type="component" value="Unassembled WGS sequence"/>
</dbReference>
<dbReference type="SUPFAM" id="SSF55307">
    <property type="entry name" value="Tubulin C-terminal domain-like"/>
    <property type="match status" value="1"/>
</dbReference>
<dbReference type="RefSeq" id="WP_283344287.1">
    <property type="nucleotide sequence ID" value="NZ_JASHIF010000007.1"/>
</dbReference>
<accession>A0ABT6Y7V5</accession>
<dbReference type="EMBL" id="JASHIF010000007">
    <property type="protein sequence ID" value="MDI9859331.1"/>
    <property type="molecule type" value="Genomic_DNA"/>
</dbReference>
<comment type="similarity">
    <text evidence="1">Belongs to the tubulin family.</text>
</comment>
<keyword evidence="4" id="KW-0342">GTP-binding</keyword>
<sequence>MESLKSNLNPVEKNWDLFFKSTVFTHFEATGNSLIQSEAFANMDTQSPVFTEFKSASYALVASLKDSVLLAQSSPSTETVPALKMSSTFIGNSTSLMTLWNRVSEQFNAMLRRKAFLHWYTQEPDDESTETTSQINLTSFVQGYLAYQESISQ</sequence>